<keyword evidence="3" id="KW-1185">Reference proteome</keyword>
<feature type="compositionally biased region" description="Polar residues" evidence="1">
    <location>
        <begin position="205"/>
        <end position="214"/>
    </location>
</feature>
<evidence type="ECO:0008006" key="4">
    <source>
        <dbReference type="Google" id="ProtNLM"/>
    </source>
</evidence>
<dbReference type="EMBL" id="PNBA02000014">
    <property type="protein sequence ID" value="KAG6400945.1"/>
    <property type="molecule type" value="Genomic_DNA"/>
</dbReference>
<gene>
    <name evidence="2" type="ORF">SASPL_137790</name>
</gene>
<dbReference type="PANTHER" id="PTHR33443">
    <property type="entry name" value="ZGC:112980"/>
    <property type="match status" value="1"/>
</dbReference>
<sequence length="624" mass="67880">MSIFEFQSENPRLFSMGNQAPSVLDISSDEEAAFGDKEDGDWLSKLLVEAGLNADDDSDDVVFVSELFPKIRSDSVQALAKAVVDGEGDDDCMVLDGDPDKPVVAVNDKADGGDSDELEIVGEKGEVACRDFPHSRHLCAKYLFASTAHEVHCGLCHCYVCDSLAPCLHWGTGTSSTEHCHASDKDEYWRAERKRAKKSYKPLAVQSTTSTSTRPGCPPSQPNSLPQHQGQKLVTIRPCVLSSTFGLPNAMNRERSHVPRYHAPEYNPQSLVAPVRSCPRSINTVSPRVALMNKHHHVGGQNPLSSHHPVFKRNGLSGSFTNNNHVHGSQLSRDPPLNRHPAFLAPVTNGHHGSNQLMYGSPAAGLPSRYLPSEAQIISQPILSHRNRTFLPHQSQMPSQPSVSGSSLGSPPLQPCQCTEPSLGFVRKSTALQPYIAYALDNHAPYQTVGLWQLDAGNTLPDQLHSRSTISAQLQKQNNPTSMFTCGQNDVQHQYHTQSGIGSSPAEFVLFRDSSVGHGNMQSHVAAETSQVQTIQHDWPSMTPPLGVDNPPQQNAEVAAYTSTIDVADYQFPESREPDSFQLQFLGSSMFGKQSVIGAVEAAASPNVYSPETAFADTGTLFDF</sequence>
<evidence type="ECO:0000313" key="2">
    <source>
        <dbReference type="EMBL" id="KAG6400945.1"/>
    </source>
</evidence>
<accession>A0A8X8WTY6</accession>
<dbReference type="AlphaFoldDB" id="A0A8X8WTY6"/>
<evidence type="ECO:0000313" key="3">
    <source>
        <dbReference type="Proteomes" id="UP000298416"/>
    </source>
</evidence>
<feature type="compositionally biased region" description="Low complexity" evidence="1">
    <location>
        <begin position="394"/>
        <end position="413"/>
    </location>
</feature>
<name>A0A8X8WTY6_SALSN</name>
<dbReference type="OrthoDB" id="266020at2759"/>
<reference evidence="2" key="2">
    <citation type="submission" date="2020-08" db="EMBL/GenBank/DDBJ databases">
        <title>Plant Genome Project.</title>
        <authorList>
            <person name="Zhang R.-G."/>
        </authorList>
    </citation>
    <scope>NUCLEOTIDE SEQUENCE</scope>
    <source>
        <strain evidence="2">Huo1</strain>
        <tissue evidence="2">Leaf</tissue>
    </source>
</reference>
<organism evidence="2">
    <name type="scientific">Salvia splendens</name>
    <name type="common">Scarlet sage</name>
    <dbReference type="NCBI Taxonomy" id="180675"/>
    <lineage>
        <taxon>Eukaryota</taxon>
        <taxon>Viridiplantae</taxon>
        <taxon>Streptophyta</taxon>
        <taxon>Embryophyta</taxon>
        <taxon>Tracheophyta</taxon>
        <taxon>Spermatophyta</taxon>
        <taxon>Magnoliopsida</taxon>
        <taxon>eudicotyledons</taxon>
        <taxon>Gunneridae</taxon>
        <taxon>Pentapetalae</taxon>
        <taxon>asterids</taxon>
        <taxon>lamiids</taxon>
        <taxon>Lamiales</taxon>
        <taxon>Lamiaceae</taxon>
        <taxon>Nepetoideae</taxon>
        <taxon>Mentheae</taxon>
        <taxon>Salviinae</taxon>
        <taxon>Salvia</taxon>
        <taxon>Salvia subgen. Calosphace</taxon>
        <taxon>core Calosphace</taxon>
    </lineage>
</organism>
<dbReference type="PANTHER" id="PTHR33443:SF35">
    <property type="entry name" value="VQ DOMAIN-CONTAINING PROTEIN"/>
    <property type="match status" value="1"/>
</dbReference>
<feature type="region of interest" description="Disordered" evidence="1">
    <location>
        <begin position="199"/>
        <end position="229"/>
    </location>
</feature>
<dbReference type="Proteomes" id="UP000298416">
    <property type="component" value="Unassembled WGS sequence"/>
</dbReference>
<protein>
    <recommendedName>
        <fullName evidence="4">RPM1 interacting protein 13</fullName>
    </recommendedName>
</protein>
<reference evidence="2" key="1">
    <citation type="submission" date="2018-01" db="EMBL/GenBank/DDBJ databases">
        <authorList>
            <person name="Mao J.F."/>
        </authorList>
    </citation>
    <scope>NUCLEOTIDE SEQUENCE</scope>
    <source>
        <strain evidence="2">Huo1</strain>
        <tissue evidence="2">Leaf</tissue>
    </source>
</reference>
<proteinExistence type="predicted"/>
<dbReference type="InterPro" id="IPR053234">
    <property type="entry name" value="RPM1_Interactor"/>
</dbReference>
<feature type="region of interest" description="Disordered" evidence="1">
    <location>
        <begin position="392"/>
        <end position="413"/>
    </location>
</feature>
<evidence type="ECO:0000256" key="1">
    <source>
        <dbReference type="SAM" id="MobiDB-lite"/>
    </source>
</evidence>
<comment type="caution">
    <text evidence="2">The sequence shown here is derived from an EMBL/GenBank/DDBJ whole genome shotgun (WGS) entry which is preliminary data.</text>
</comment>